<gene>
    <name evidence="1" type="ORF">SDC9_78030</name>
</gene>
<reference evidence="1" key="1">
    <citation type="submission" date="2019-08" db="EMBL/GenBank/DDBJ databases">
        <authorList>
            <person name="Kucharzyk K."/>
            <person name="Murdoch R.W."/>
            <person name="Higgins S."/>
            <person name="Loffler F."/>
        </authorList>
    </citation>
    <scope>NUCLEOTIDE SEQUENCE</scope>
</reference>
<accession>A0A644YSB4</accession>
<proteinExistence type="predicted"/>
<protein>
    <submittedName>
        <fullName evidence="1">Uncharacterized protein</fullName>
    </submittedName>
</protein>
<dbReference type="EMBL" id="VSSQ01006083">
    <property type="protein sequence ID" value="MPM31475.1"/>
    <property type="molecule type" value="Genomic_DNA"/>
</dbReference>
<sequence length="296" mass="32882">MRNCPICKCSKSKSAQIFDRIAENGHPFAFARQFSPELIARPTRRVVRRQERLGVGHQSEDAAGLVADARDRIQRPVRIGRKFRGDRTVGIGIAEHHQILHFDLPQSGGVGHEFALAVAQRQPDQIKAAGENARARRVGPQSAPVIAEEARIVVRQRRLLYEILAVERRDQAQPGNGLEAVADADDQFAVGDEAFELVAQLELNTIGENRARAEMVAEGKSADESQNPEFVQGPPPCDQIIQMHLFGLGADIVERGRRLLFAIQSEAGDYQYLDFTHRFFLKPQPCGFVPNQVPIA</sequence>
<organism evidence="1">
    <name type="scientific">bioreactor metagenome</name>
    <dbReference type="NCBI Taxonomy" id="1076179"/>
    <lineage>
        <taxon>unclassified sequences</taxon>
        <taxon>metagenomes</taxon>
        <taxon>ecological metagenomes</taxon>
    </lineage>
</organism>
<evidence type="ECO:0000313" key="1">
    <source>
        <dbReference type="EMBL" id="MPM31475.1"/>
    </source>
</evidence>
<name>A0A644YSB4_9ZZZZ</name>
<comment type="caution">
    <text evidence="1">The sequence shown here is derived from an EMBL/GenBank/DDBJ whole genome shotgun (WGS) entry which is preliminary data.</text>
</comment>
<dbReference type="AlphaFoldDB" id="A0A644YSB4"/>